<comment type="caution">
    <text evidence="2">The sequence shown here is derived from an EMBL/GenBank/DDBJ whole genome shotgun (WGS) entry which is preliminary data.</text>
</comment>
<evidence type="ECO:0000256" key="1">
    <source>
        <dbReference type="SAM" id="MobiDB-lite"/>
    </source>
</evidence>
<dbReference type="AlphaFoldDB" id="A0A699IGL2"/>
<protein>
    <submittedName>
        <fullName evidence="2">RNA-directed DNA polymerase, eukaryota, reverse transcriptase zinc-binding domain protein</fullName>
    </submittedName>
</protein>
<dbReference type="GO" id="GO:0003964">
    <property type="term" value="F:RNA-directed DNA polymerase activity"/>
    <property type="evidence" value="ECO:0007669"/>
    <property type="project" value="UniProtKB-KW"/>
</dbReference>
<keyword evidence="2" id="KW-0695">RNA-directed DNA polymerase</keyword>
<feature type="compositionally biased region" description="Polar residues" evidence="1">
    <location>
        <begin position="98"/>
        <end position="111"/>
    </location>
</feature>
<reference evidence="2" key="1">
    <citation type="journal article" date="2019" name="Sci. Rep.">
        <title>Draft genome of Tanacetum cinerariifolium, the natural source of mosquito coil.</title>
        <authorList>
            <person name="Yamashiro T."/>
            <person name="Shiraishi A."/>
            <person name="Satake H."/>
            <person name="Nakayama K."/>
        </authorList>
    </citation>
    <scope>NUCLEOTIDE SEQUENCE</scope>
</reference>
<keyword evidence="2" id="KW-0548">Nucleotidyltransferase</keyword>
<feature type="compositionally biased region" description="Basic and acidic residues" evidence="1">
    <location>
        <begin position="69"/>
        <end position="85"/>
    </location>
</feature>
<accession>A0A699IGL2</accession>
<keyword evidence="2" id="KW-0808">Transferase</keyword>
<sequence length="221" mass="25005">MELEIQKHKQDSSIPIRNQFHKEVEKIASSFYITNFPDYVDAKRLWVECQSYGRIMDVFIANKRSKAGKRQEKNEAFSKNIEDKTTNYIPSQKADHVGSSQNKKSYASSLNGDRDSKVEKQVATVKGNTLSNVPLTPSLITPALVLDDSCISVCDLSQHVMGRVKDLNSIPNLRTLLTKEGFSDVKLTYLGGMWVMIELDNEATKLKLLQHIGVNSWFHVL</sequence>
<organism evidence="2">
    <name type="scientific">Tanacetum cinerariifolium</name>
    <name type="common">Dalmatian daisy</name>
    <name type="synonym">Chrysanthemum cinerariifolium</name>
    <dbReference type="NCBI Taxonomy" id="118510"/>
    <lineage>
        <taxon>Eukaryota</taxon>
        <taxon>Viridiplantae</taxon>
        <taxon>Streptophyta</taxon>
        <taxon>Embryophyta</taxon>
        <taxon>Tracheophyta</taxon>
        <taxon>Spermatophyta</taxon>
        <taxon>Magnoliopsida</taxon>
        <taxon>eudicotyledons</taxon>
        <taxon>Gunneridae</taxon>
        <taxon>Pentapetalae</taxon>
        <taxon>asterids</taxon>
        <taxon>campanulids</taxon>
        <taxon>Asterales</taxon>
        <taxon>Asteraceae</taxon>
        <taxon>Asteroideae</taxon>
        <taxon>Anthemideae</taxon>
        <taxon>Anthemidinae</taxon>
        <taxon>Tanacetum</taxon>
    </lineage>
</organism>
<evidence type="ECO:0000313" key="2">
    <source>
        <dbReference type="EMBL" id="GEZ45222.1"/>
    </source>
</evidence>
<name>A0A699IGL2_TANCI</name>
<proteinExistence type="predicted"/>
<dbReference type="EMBL" id="BKCJ010280602">
    <property type="protein sequence ID" value="GEZ45222.1"/>
    <property type="molecule type" value="Genomic_DNA"/>
</dbReference>
<gene>
    <name evidence="2" type="ORF">Tci_517195</name>
</gene>
<feature type="region of interest" description="Disordered" evidence="1">
    <location>
        <begin position="69"/>
        <end position="114"/>
    </location>
</feature>